<evidence type="ECO:0000313" key="15">
    <source>
        <dbReference type="EMBL" id="ELT98091.1"/>
    </source>
</evidence>
<dbReference type="InterPro" id="IPR008271">
    <property type="entry name" value="Ser/Thr_kinase_AS"/>
</dbReference>
<evidence type="ECO:0000313" key="17">
    <source>
        <dbReference type="Proteomes" id="UP000014760"/>
    </source>
</evidence>
<dbReference type="InterPro" id="IPR051131">
    <property type="entry name" value="NEK_Ser/Thr_kinase_NIMA"/>
</dbReference>
<evidence type="ECO:0000256" key="12">
    <source>
        <dbReference type="SAM" id="MobiDB-lite"/>
    </source>
</evidence>
<proteinExistence type="inferred from homology"/>
<dbReference type="PROSITE" id="PS00028">
    <property type="entry name" value="ZINC_FINGER_C2H2_1"/>
    <property type="match status" value="1"/>
</dbReference>
<evidence type="ECO:0000256" key="8">
    <source>
        <dbReference type="ARBA" id="ARBA00047899"/>
    </source>
</evidence>
<keyword evidence="10" id="KW-0863">Zinc-finger</keyword>
<dbReference type="PROSITE" id="PS00108">
    <property type="entry name" value="PROTEIN_KINASE_ST"/>
    <property type="match status" value="1"/>
</dbReference>
<evidence type="ECO:0000259" key="13">
    <source>
        <dbReference type="PROSITE" id="PS50011"/>
    </source>
</evidence>
<dbReference type="GO" id="GO:0008270">
    <property type="term" value="F:zinc ion binding"/>
    <property type="evidence" value="ECO:0007669"/>
    <property type="project" value="UniProtKB-KW"/>
</dbReference>
<evidence type="ECO:0000256" key="7">
    <source>
        <dbReference type="ARBA" id="ARBA00022840"/>
    </source>
</evidence>
<dbReference type="SMART" id="SM00220">
    <property type="entry name" value="S_TKc"/>
    <property type="match status" value="1"/>
</dbReference>
<dbReference type="Proteomes" id="UP000014760">
    <property type="component" value="Unassembled WGS sequence"/>
</dbReference>
<keyword evidence="10" id="KW-0862">Zinc</keyword>
<keyword evidence="7 11" id="KW-0067">ATP-binding</keyword>
<evidence type="ECO:0000256" key="5">
    <source>
        <dbReference type="ARBA" id="ARBA00022741"/>
    </source>
</evidence>
<dbReference type="Gene3D" id="3.30.200.20">
    <property type="entry name" value="Phosphorylase Kinase, domain 1"/>
    <property type="match status" value="1"/>
</dbReference>
<dbReference type="PANTHER" id="PTHR44899:SF3">
    <property type="entry name" value="SERINE_THREONINE-PROTEIN KINASE NEK1"/>
    <property type="match status" value="1"/>
</dbReference>
<keyword evidence="17" id="KW-1185">Reference proteome</keyword>
<dbReference type="FunFam" id="3.30.200.20:FF:000042">
    <property type="entry name" value="Aurora kinase A"/>
    <property type="match status" value="1"/>
</dbReference>
<feature type="region of interest" description="Disordered" evidence="12">
    <location>
        <begin position="440"/>
        <end position="462"/>
    </location>
</feature>
<dbReference type="EnsemblMetazoa" id="CapteT207756">
    <property type="protein sequence ID" value="CapteP207756"/>
    <property type="gene ID" value="CapteG207756"/>
</dbReference>
<keyword evidence="6" id="KW-0418">Kinase</keyword>
<dbReference type="PROSITE" id="PS50011">
    <property type="entry name" value="PROTEIN_KINASE_DOM"/>
    <property type="match status" value="1"/>
</dbReference>
<keyword evidence="3" id="KW-0723">Serine/threonine-protein kinase</keyword>
<evidence type="ECO:0000256" key="9">
    <source>
        <dbReference type="ARBA" id="ARBA00048679"/>
    </source>
</evidence>
<dbReference type="GO" id="GO:0005524">
    <property type="term" value="F:ATP binding"/>
    <property type="evidence" value="ECO:0007669"/>
    <property type="project" value="UniProtKB-UniRule"/>
</dbReference>
<dbReference type="CDD" id="cd08215">
    <property type="entry name" value="STKc_Nek"/>
    <property type="match status" value="1"/>
</dbReference>
<feature type="compositionally biased region" description="Acidic residues" evidence="12">
    <location>
        <begin position="445"/>
        <end position="462"/>
    </location>
</feature>
<feature type="region of interest" description="Disordered" evidence="12">
    <location>
        <begin position="288"/>
        <end position="314"/>
    </location>
</feature>
<evidence type="ECO:0000256" key="11">
    <source>
        <dbReference type="PROSITE-ProRule" id="PRU10141"/>
    </source>
</evidence>
<organism evidence="15">
    <name type="scientific">Capitella teleta</name>
    <name type="common">Polychaete worm</name>
    <dbReference type="NCBI Taxonomy" id="283909"/>
    <lineage>
        <taxon>Eukaryota</taxon>
        <taxon>Metazoa</taxon>
        <taxon>Spiralia</taxon>
        <taxon>Lophotrochozoa</taxon>
        <taxon>Annelida</taxon>
        <taxon>Polychaeta</taxon>
        <taxon>Sedentaria</taxon>
        <taxon>Scolecida</taxon>
        <taxon>Capitellidae</taxon>
        <taxon>Capitella</taxon>
    </lineage>
</organism>
<comment type="similarity">
    <text evidence="1">Belongs to the protein kinase superfamily. NEK Ser/Thr protein kinase family. NIMA subfamily.</text>
</comment>
<evidence type="ECO:0000313" key="16">
    <source>
        <dbReference type="EnsemblMetazoa" id="CapteP207756"/>
    </source>
</evidence>
<accession>R7U341</accession>
<dbReference type="PROSITE" id="PS50157">
    <property type="entry name" value="ZINC_FINGER_C2H2_2"/>
    <property type="match status" value="1"/>
</dbReference>
<keyword evidence="10" id="KW-0479">Metal-binding</keyword>
<dbReference type="PROSITE" id="PS00107">
    <property type="entry name" value="PROTEIN_KINASE_ATP"/>
    <property type="match status" value="1"/>
</dbReference>
<evidence type="ECO:0000256" key="2">
    <source>
        <dbReference type="ARBA" id="ARBA00012513"/>
    </source>
</evidence>
<dbReference type="AlphaFoldDB" id="R7U341"/>
<feature type="domain" description="C2H2-type" evidence="14">
    <location>
        <begin position="348"/>
        <end position="375"/>
    </location>
</feature>
<evidence type="ECO:0000256" key="6">
    <source>
        <dbReference type="ARBA" id="ARBA00022777"/>
    </source>
</evidence>
<reference evidence="16" key="3">
    <citation type="submission" date="2015-06" db="UniProtKB">
        <authorList>
            <consortium name="EnsemblMetazoa"/>
        </authorList>
    </citation>
    <scope>IDENTIFICATION</scope>
</reference>
<dbReference type="EMBL" id="AMQN01002073">
    <property type="status" value="NOT_ANNOTATED_CDS"/>
    <property type="molecule type" value="Genomic_DNA"/>
</dbReference>
<sequence>MEKEEDFETITNIGKGTFGSVYLVRNIRTSKLFALKKIRLDERSKNRTKEAVLREVNISAQLKHPNIVTFHSSFFDENDVHLCIVQDYCDAGTLDDKIREQEKDGTHFPEKQVVQWFIQILMAVSYMHSQKILHRDLKTQNVFLAKKGLTCKLGDFGISKAMEQTLDLAQTCVGTPCYLAPEMCQDIPYSSKADMWALGCLLYEMCALKPAFDATNLISLIYKIVKSNFEPIPTEYSKELAEVVSLILVKSPDERPSARHVMSLPFIQQMVSEFVVEKQVYLDSRQNAPVSTRQNGATGQQQQQVKPSPPQDEMSDILISNRQTVELNQTFVVEGHSEPRDDQEDVTSACPVCGKEFRMKSWLKKHLLKHQADVAMQNHKGSEVTAPPPEPSEVTIQPSEQQYEDDFEPCLHDDDEIEEDIEGSESDDGDIPEEVVGILTSSSSSEEDEDEEDVEEKQYADDFECPSDEELDEILHYAREACERVQNDTEETIVDERGVPSEFKNLLEEHCKLALGPACFDKIARKDIPKSPISPSSSDFVFRHTSEHMETCYLVEELFSRAKLSTH</sequence>
<feature type="domain" description="Protein kinase" evidence="13">
    <location>
        <begin position="7"/>
        <end position="267"/>
    </location>
</feature>
<protein>
    <recommendedName>
        <fullName evidence="2">non-specific serine/threonine protein kinase</fullName>
        <ecNumber evidence="2">2.7.11.1</ecNumber>
    </recommendedName>
</protein>
<dbReference type="InterPro" id="IPR011009">
    <property type="entry name" value="Kinase-like_dom_sf"/>
</dbReference>
<dbReference type="HOGENOM" id="CLU_000288_63_39_1"/>
<dbReference type="InterPro" id="IPR000719">
    <property type="entry name" value="Prot_kinase_dom"/>
</dbReference>
<gene>
    <name evidence="15" type="ORF">CAPTEDRAFT_207756</name>
</gene>
<feature type="binding site" evidence="11">
    <location>
        <position position="36"/>
    </location>
    <ligand>
        <name>ATP</name>
        <dbReference type="ChEBI" id="CHEBI:30616"/>
    </ligand>
</feature>
<dbReference type="OrthoDB" id="248923at2759"/>
<evidence type="ECO:0000256" key="3">
    <source>
        <dbReference type="ARBA" id="ARBA00022527"/>
    </source>
</evidence>
<feature type="compositionally biased region" description="Polar residues" evidence="12">
    <location>
        <begin position="288"/>
        <end position="299"/>
    </location>
</feature>
<dbReference type="Gene3D" id="1.10.510.10">
    <property type="entry name" value="Transferase(Phosphotransferase) domain 1"/>
    <property type="match status" value="1"/>
</dbReference>
<dbReference type="STRING" id="283909.R7U341"/>
<dbReference type="SUPFAM" id="SSF56112">
    <property type="entry name" value="Protein kinase-like (PK-like)"/>
    <property type="match status" value="1"/>
</dbReference>
<comment type="catalytic activity">
    <reaction evidence="9">
        <text>L-seryl-[protein] + ATP = O-phospho-L-seryl-[protein] + ADP + H(+)</text>
        <dbReference type="Rhea" id="RHEA:17989"/>
        <dbReference type="Rhea" id="RHEA-COMP:9863"/>
        <dbReference type="Rhea" id="RHEA-COMP:11604"/>
        <dbReference type="ChEBI" id="CHEBI:15378"/>
        <dbReference type="ChEBI" id="CHEBI:29999"/>
        <dbReference type="ChEBI" id="CHEBI:30616"/>
        <dbReference type="ChEBI" id="CHEBI:83421"/>
        <dbReference type="ChEBI" id="CHEBI:456216"/>
        <dbReference type="EC" id="2.7.11.1"/>
    </reaction>
</comment>
<dbReference type="InterPro" id="IPR017441">
    <property type="entry name" value="Protein_kinase_ATP_BS"/>
</dbReference>
<keyword evidence="4" id="KW-0808">Transferase</keyword>
<dbReference type="OMA" id="IDQETTC"/>
<dbReference type="Pfam" id="PF00069">
    <property type="entry name" value="Pkinase"/>
    <property type="match status" value="1"/>
</dbReference>
<reference evidence="17" key="1">
    <citation type="submission" date="2012-12" db="EMBL/GenBank/DDBJ databases">
        <authorList>
            <person name="Hellsten U."/>
            <person name="Grimwood J."/>
            <person name="Chapman J.A."/>
            <person name="Shapiro H."/>
            <person name="Aerts A."/>
            <person name="Otillar R.P."/>
            <person name="Terry A.Y."/>
            <person name="Boore J.L."/>
            <person name="Simakov O."/>
            <person name="Marletaz F."/>
            <person name="Cho S.-J."/>
            <person name="Edsinger-Gonzales E."/>
            <person name="Havlak P."/>
            <person name="Kuo D.-H."/>
            <person name="Larsson T."/>
            <person name="Lv J."/>
            <person name="Arendt D."/>
            <person name="Savage R."/>
            <person name="Osoegawa K."/>
            <person name="de Jong P."/>
            <person name="Lindberg D.R."/>
            <person name="Seaver E.C."/>
            <person name="Weisblat D.A."/>
            <person name="Putnam N.H."/>
            <person name="Grigoriev I.V."/>
            <person name="Rokhsar D.S."/>
        </authorList>
    </citation>
    <scope>NUCLEOTIDE SEQUENCE</scope>
    <source>
        <strain evidence="17">I ESC-2004</strain>
    </source>
</reference>
<dbReference type="PANTHER" id="PTHR44899">
    <property type="entry name" value="CAMK FAMILY PROTEIN KINASE"/>
    <property type="match status" value="1"/>
</dbReference>
<evidence type="ECO:0000256" key="1">
    <source>
        <dbReference type="ARBA" id="ARBA00010886"/>
    </source>
</evidence>
<evidence type="ECO:0000256" key="10">
    <source>
        <dbReference type="PROSITE-ProRule" id="PRU00042"/>
    </source>
</evidence>
<evidence type="ECO:0000256" key="4">
    <source>
        <dbReference type="ARBA" id="ARBA00022679"/>
    </source>
</evidence>
<dbReference type="InterPro" id="IPR013087">
    <property type="entry name" value="Znf_C2H2_type"/>
</dbReference>
<dbReference type="GO" id="GO:0004674">
    <property type="term" value="F:protein serine/threonine kinase activity"/>
    <property type="evidence" value="ECO:0007669"/>
    <property type="project" value="UniProtKB-KW"/>
</dbReference>
<name>R7U341_CAPTE</name>
<reference evidence="15 17" key="2">
    <citation type="journal article" date="2013" name="Nature">
        <title>Insights into bilaterian evolution from three spiralian genomes.</title>
        <authorList>
            <person name="Simakov O."/>
            <person name="Marletaz F."/>
            <person name="Cho S.J."/>
            <person name="Edsinger-Gonzales E."/>
            <person name="Havlak P."/>
            <person name="Hellsten U."/>
            <person name="Kuo D.H."/>
            <person name="Larsson T."/>
            <person name="Lv J."/>
            <person name="Arendt D."/>
            <person name="Savage R."/>
            <person name="Osoegawa K."/>
            <person name="de Jong P."/>
            <person name="Grimwood J."/>
            <person name="Chapman J.A."/>
            <person name="Shapiro H."/>
            <person name="Aerts A."/>
            <person name="Otillar R.P."/>
            <person name="Terry A.Y."/>
            <person name="Boore J.L."/>
            <person name="Grigoriev I.V."/>
            <person name="Lindberg D.R."/>
            <person name="Seaver E.C."/>
            <person name="Weisblat D.A."/>
            <person name="Putnam N.H."/>
            <person name="Rokhsar D.S."/>
        </authorList>
    </citation>
    <scope>NUCLEOTIDE SEQUENCE</scope>
    <source>
        <strain evidence="15 17">I ESC-2004</strain>
    </source>
</reference>
<dbReference type="Gene3D" id="3.30.160.60">
    <property type="entry name" value="Classic Zinc Finger"/>
    <property type="match status" value="1"/>
</dbReference>
<dbReference type="EC" id="2.7.11.1" evidence="2"/>
<comment type="catalytic activity">
    <reaction evidence="8">
        <text>L-threonyl-[protein] + ATP = O-phospho-L-threonyl-[protein] + ADP + H(+)</text>
        <dbReference type="Rhea" id="RHEA:46608"/>
        <dbReference type="Rhea" id="RHEA-COMP:11060"/>
        <dbReference type="Rhea" id="RHEA-COMP:11605"/>
        <dbReference type="ChEBI" id="CHEBI:15378"/>
        <dbReference type="ChEBI" id="CHEBI:30013"/>
        <dbReference type="ChEBI" id="CHEBI:30616"/>
        <dbReference type="ChEBI" id="CHEBI:61977"/>
        <dbReference type="ChEBI" id="CHEBI:456216"/>
        <dbReference type="EC" id="2.7.11.1"/>
    </reaction>
</comment>
<dbReference type="EMBL" id="KB308242">
    <property type="protein sequence ID" value="ELT98091.1"/>
    <property type="molecule type" value="Genomic_DNA"/>
</dbReference>
<evidence type="ECO:0000259" key="14">
    <source>
        <dbReference type="PROSITE" id="PS50157"/>
    </source>
</evidence>
<keyword evidence="5 11" id="KW-0547">Nucleotide-binding</keyword>